<dbReference type="InterPro" id="IPR011006">
    <property type="entry name" value="CheY-like_superfamily"/>
</dbReference>
<organism evidence="5 6">
    <name type="scientific">Piscinibacterium candidicorallinum</name>
    <dbReference type="NCBI Taxonomy" id="1793872"/>
    <lineage>
        <taxon>Bacteria</taxon>
        <taxon>Pseudomonadati</taxon>
        <taxon>Pseudomonadota</taxon>
        <taxon>Betaproteobacteria</taxon>
        <taxon>Burkholderiales</taxon>
        <taxon>Piscinibacterium</taxon>
    </lineage>
</organism>
<dbReference type="CDD" id="cd06170">
    <property type="entry name" value="LuxR_C_like"/>
    <property type="match status" value="1"/>
</dbReference>
<evidence type="ECO:0000313" key="5">
    <source>
        <dbReference type="EMBL" id="MFC3149168.1"/>
    </source>
</evidence>
<feature type="domain" description="HTH luxR-type" evidence="3">
    <location>
        <begin position="150"/>
        <end position="215"/>
    </location>
</feature>
<dbReference type="Gene3D" id="3.40.50.2300">
    <property type="match status" value="1"/>
</dbReference>
<dbReference type="InterPro" id="IPR016032">
    <property type="entry name" value="Sig_transdc_resp-reg_C-effctor"/>
</dbReference>
<feature type="modified residue" description="4-aspartylphosphate" evidence="2">
    <location>
        <position position="60"/>
    </location>
</feature>
<name>A0ABV7H9G0_9BURK</name>
<dbReference type="PRINTS" id="PR00038">
    <property type="entry name" value="HTHLUXR"/>
</dbReference>
<keyword evidence="6" id="KW-1185">Reference proteome</keyword>
<dbReference type="Pfam" id="PF00196">
    <property type="entry name" value="GerE"/>
    <property type="match status" value="1"/>
</dbReference>
<dbReference type="InterPro" id="IPR001789">
    <property type="entry name" value="Sig_transdc_resp-reg_receiver"/>
</dbReference>
<dbReference type="InterPro" id="IPR039420">
    <property type="entry name" value="WalR-like"/>
</dbReference>
<evidence type="ECO:0000313" key="6">
    <source>
        <dbReference type="Proteomes" id="UP001595556"/>
    </source>
</evidence>
<proteinExistence type="predicted"/>
<keyword evidence="2" id="KW-0597">Phosphoprotein</keyword>
<dbReference type="RefSeq" id="WP_377306162.1">
    <property type="nucleotide sequence ID" value="NZ_CP180191.1"/>
</dbReference>
<dbReference type="PANTHER" id="PTHR43214:SF38">
    <property type="entry name" value="NITRATE_NITRITE RESPONSE REGULATOR PROTEIN NARL"/>
    <property type="match status" value="1"/>
</dbReference>
<evidence type="ECO:0000259" key="4">
    <source>
        <dbReference type="PROSITE" id="PS50110"/>
    </source>
</evidence>
<dbReference type="PROSITE" id="PS50110">
    <property type="entry name" value="RESPONSE_REGULATORY"/>
    <property type="match status" value="1"/>
</dbReference>
<dbReference type="PANTHER" id="PTHR43214">
    <property type="entry name" value="TWO-COMPONENT RESPONSE REGULATOR"/>
    <property type="match status" value="1"/>
</dbReference>
<dbReference type="PROSITE" id="PS50043">
    <property type="entry name" value="HTH_LUXR_2"/>
    <property type="match status" value="1"/>
</dbReference>
<sequence length="216" mass="23484">MFNELEMSSVVVIDDHPLFRKGVIQLLGLSQHLRTVGEASGGEAGAEIVRQLSPDLVLLDLHMKGIDGIETLRQIKAHDPGQRVIVLTVSDAPDDVLQAIRAGADGYLLKDTEPEVLLAQIEQALQGTLTVSDALASRLAHALRDEAQAKARTPGDLTDREREILRGLAQGLSNKMIARQLDISEGTVKVHVKNVLRKLKMKSRVEAAVWAAQLAD</sequence>
<comment type="caution">
    <text evidence="5">The sequence shown here is derived from an EMBL/GenBank/DDBJ whole genome shotgun (WGS) entry which is preliminary data.</text>
</comment>
<dbReference type="SMART" id="SM00448">
    <property type="entry name" value="REC"/>
    <property type="match status" value="1"/>
</dbReference>
<feature type="domain" description="Response regulatory" evidence="4">
    <location>
        <begin position="9"/>
        <end position="125"/>
    </location>
</feature>
<dbReference type="SUPFAM" id="SSF52172">
    <property type="entry name" value="CheY-like"/>
    <property type="match status" value="1"/>
</dbReference>
<dbReference type="EMBL" id="JBHRTI010000010">
    <property type="protein sequence ID" value="MFC3149168.1"/>
    <property type="molecule type" value="Genomic_DNA"/>
</dbReference>
<dbReference type="SMART" id="SM00421">
    <property type="entry name" value="HTH_LUXR"/>
    <property type="match status" value="1"/>
</dbReference>
<dbReference type="SUPFAM" id="SSF46894">
    <property type="entry name" value="C-terminal effector domain of the bipartite response regulators"/>
    <property type="match status" value="1"/>
</dbReference>
<evidence type="ECO:0000256" key="1">
    <source>
        <dbReference type="ARBA" id="ARBA00023125"/>
    </source>
</evidence>
<evidence type="ECO:0000256" key="2">
    <source>
        <dbReference type="PROSITE-ProRule" id="PRU00169"/>
    </source>
</evidence>
<gene>
    <name evidence="5" type="primary">narL</name>
    <name evidence="5" type="ORF">ACFOEN_16215</name>
</gene>
<reference evidence="6" key="1">
    <citation type="journal article" date="2019" name="Int. J. Syst. Evol. Microbiol.">
        <title>The Global Catalogue of Microorganisms (GCM) 10K type strain sequencing project: providing services to taxonomists for standard genome sequencing and annotation.</title>
        <authorList>
            <consortium name="The Broad Institute Genomics Platform"/>
            <consortium name="The Broad Institute Genome Sequencing Center for Infectious Disease"/>
            <person name="Wu L."/>
            <person name="Ma J."/>
        </authorList>
    </citation>
    <scope>NUCLEOTIDE SEQUENCE [LARGE SCALE GENOMIC DNA]</scope>
    <source>
        <strain evidence="6">KCTC 52168</strain>
    </source>
</reference>
<dbReference type="PROSITE" id="PS00622">
    <property type="entry name" value="HTH_LUXR_1"/>
    <property type="match status" value="1"/>
</dbReference>
<dbReference type="Pfam" id="PF00072">
    <property type="entry name" value="Response_reg"/>
    <property type="match status" value="1"/>
</dbReference>
<protein>
    <submittedName>
        <fullName evidence="5">Two-component system response regulator NarL</fullName>
    </submittedName>
</protein>
<keyword evidence="1" id="KW-0238">DNA-binding</keyword>
<evidence type="ECO:0000259" key="3">
    <source>
        <dbReference type="PROSITE" id="PS50043"/>
    </source>
</evidence>
<dbReference type="InterPro" id="IPR000792">
    <property type="entry name" value="Tscrpt_reg_LuxR_C"/>
</dbReference>
<accession>A0ABV7H9G0</accession>
<dbReference type="NCBIfam" id="NF007935">
    <property type="entry name" value="PRK10651.1"/>
    <property type="match status" value="1"/>
</dbReference>
<dbReference type="Proteomes" id="UP001595556">
    <property type="component" value="Unassembled WGS sequence"/>
</dbReference>